<accession>A0ABS5F4X5</accession>
<dbReference type="InterPro" id="IPR050300">
    <property type="entry name" value="GDXG_lipolytic_enzyme"/>
</dbReference>
<dbReference type="PANTHER" id="PTHR48081:SF8">
    <property type="entry name" value="ALPHA_BETA HYDROLASE FOLD-3 DOMAIN-CONTAINING PROTEIN-RELATED"/>
    <property type="match status" value="1"/>
</dbReference>
<reference evidence="5" key="1">
    <citation type="journal article" date="2021" name="Syst. Appl. Microbiol.">
        <title>Roseomonas hellenica sp. nov., isolated from roots of wild-growing Alkanna tinctoria.</title>
        <authorList>
            <person name="Rat A."/>
            <person name="Naranjo H.D."/>
            <person name="Lebbe L."/>
            <person name="Cnockaert M."/>
            <person name="Krigas N."/>
            <person name="Grigoriadou K."/>
            <person name="Maloupa E."/>
            <person name="Willems A."/>
        </authorList>
    </citation>
    <scope>NUCLEOTIDE SEQUENCE [LARGE SCALE GENOMIC DNA]</scope>
    <source>
        <strain evidence="5">LMG 31523</strain>
    </source>
</reference>
<evidence type="ECO:0000256" key="2">
    <source>
        <dbReference type="ARBA" id="ARBA00022801"/>
    </source>
</evidence>
<dbReference type="Proteomes" id="UP001196870">
    <property type="component" value="Unassembled WGS sequence"/>
</dbReference>
<evidence type="ECO:0000256" key="1">
    <source>
        <dbReference type="ARBA" id="ARBA00010515"/>
    </source>
</evidence>
<organism evidence="4 5">
    <name type="scientific">Plastoroseomonas hellenica</name>
    <dbReference type="NCBI Taxonomy" id="2687306"/>
    <lineage>
        <taxon>Bacteria</taxon>
        <taxon>Pseudomonadati</taxon>
        <taxon>Pseudomonadota</taxon>
        <taxon>Alphaproteobacteria</taxon>
        <taxon>Acetobacterales</taxon>
        <taxon>Acetobacteraceae</taxon>
        <taxon>Plastoroseomonas</taxon>
    </lineage>
</organism>
<gene>
    <name evidence="4" type="ORF">GXW71_24820</name>
</gene>
<evidence type="ECO:0000313" key="5">
    <source>
        <dbReference type="Proteomes" id="UP001196870"/>
    </source>
</evidence>
<dbReference type="InterPro" id="IPR002168">
    <property type="entry name" value="Lipase_GDXG_HIS_AS"/>
</dbReference>
<dbReference type="Gene3D" id="3.40.50.1820">
    <property type="entry name" value="alpha/beta hydrolase"/>
    <property type="match status" value="1"/>
</dbReference>
<dbReference type="InterPro" id="IPR029058">
    <property type="entry name" value="AB_hydrolase_fold"/>
</dbReference>
<protein>
    <submittedName>
        <fullName evidence="4">Alpha/beta hydrolase</fullName>
    </submittedName>
</protein>
<comment type="caution">
    <text evidence="4">The sequence shown here is derived from an EMBL/GenBank/DDBJ whole genome shotgun (WGS) entry which is preliminary data.</text>
</comment>
<sequence length="340" mass="35984">MTGPHPDIAALLEMVEVGTESGSRVPLQHLAPDRARADFDASSLLLEVETPPLAHERALLLPMRDGAGIEARLYAPGAPRPGSPLPVLLYMHGGGFVVGSLASHEPLGRRLAAAAGCAVLSVAYRLAPEHKFPTAFEDAEDSLAWIGRHGIEEGLDAARIAIGGDSAGGTLAAALAIAARDDGRHPRPLLQLLAYPGLSAWQDAPSHRAFGKGYLLEQDTIQWFFHQYLRGDADRRDWRFAPLEAPSLAGVAPALIVLPEFDPLVDEGRAYAEKLQCAGVPVELLLYPGMIHEFLRMGNVVDTAGDALAAIAVRLVAAFRGGPGTPAASPVDIETSGSLY</sequence>
<dbReference type="PANTHER" id="PTHR48081">
    <property type="entry name" value="AB HYDROLASE SUPERFAMILY PROTEIN C4A8.06C"/>
    <property type="match status" value="1"/>
</dbReference>
<name>A0ABS5F4X5_9PROT</name>
<dbReference type="RefSeq" id="WP_211855380.1">
    <property type="nucleotide sequence ID" value="NZ_JAAGBB010000037.1"/>
</dbReference>
<evidence type="ECO:0000259" key="3">
    <source>
        <dbReference type="Pfam" id="PF07859"/>
    </source>
</evidence>
<dbReference type="GO" id="GO:0016787">
    <property type="term" value="F:hydrolase activity"/>
    <property type="evidence" value="ECO:0007669"/>
    <property type="project" value="UniProtKB-KW"/>
</dbReference>
<dbReference type="SUPFAM" id="SSF53474">
    <property type="entry name" value="alpha/beta-Hydrolases"/>
    <property type="match status" value="1"/>
</dbReference>
<keyword evidence="2 4" id="KW-0378">Hydrolase</keyword>
<dbReference type="InterPro" id="IPR013094">
    <property type="entry name" value="AB_hydrolase_3"/>
</dbReference>
<evidence type="ECO:0000313" key="4">
    <source>
        <dbReference type="EMBL" id="MBR0667603.1"/>
    </source>
</evidence>
<dbReference type="EMBL" id="JAAGBB010000037">
    <property type="protein sequence ID" value="MBR0667603.1"/>
    <property type="molecule type" value="Genomic_DNA"/>
</dbReference>
<feature type="domain" description="Alpha/beta hydrolase fold-3" evidence="3">
    <location>
        <begin position="88"/>
        <end position="295"/>
    </location>
</feature>
<dbReference type="Pfam" id="PF07859">
    <property type="entry name" value="Abhydrolase_3"/>
    <property type="match status" value="1"/>
</dbReference>
<dbReference type="PROSITE" id="PS01173">
    <property type="entry name" value="LIPASE_GDXG_HIS"/>
    <property type="match status" value="1"/>
</dbReference>
<proteinExistence type="inferred from homology"/>
<comment type="similarity">
    <text evidence="1">Belongs to the 'GDXG' lipolytic enzyme family.</text>
</comment>
<keyword evidence="5" id="KW-1185">Reference proteome</keyword>